<organism evidence="8">
    <name type="scientific">Fructobacillus tropaeoli</name>
    <dbReference type="NCBI Taxonomy" id="709323"/>
    <lineage>
        <taxon>Bacteria</taxon>
        <taxon>Bacillati</taxon>
        <taxon>Bacillota</taxon>
        <taxon>Bacilli</taxon>
        <taxon>Lactobacillales</taxon>
        <taxon>Lactobacillaceae</taxon>
        <taxon>Fructobacillus</taxon>
    </lineage>
</organism>
<keyword evidence="2" id="KW-1277">Toxin-antitoxin system</keyword>
<keyword evidence="3" id="KW-0540">Nuclease</keyword>
<keyword evidence="7" id="KW-0346">Stress response</keyword>
<dbReference type="Pfam" id="PF07927">
    <property type="entry name" value="HicA_toxin"/>
    <property type="match status" value="1"/>
</dbReference>
<evidence type="ECO:0000256" key="5">
    <source>
        <dbReference type="ARBA" id="ARBA00022801"/>
    </source>
</evidence>
<evidence type="ECO:0000256" key="3">
    <source>
        <dbReference type="ARBA" id="ARBA00022722"/>
    </source>
</evidence>
<keyword evidence="5" id="KW-0378">Hydrolase</keyword>
<dbReference type="STRING" id="709323.GCA_001047135_00706"/>
<evidence type="ECO:0000256" key="6">
    <source>
        <dbReference type="ARBA" id="ARBA00022884"/>
    </source>
</evidence>
<dbReference type="Gene3D" id="3.30.920.30">
    <property type="entry name" value="Hypothetical protein"/>
    <property type="match status" value="1"/>
</dbReference>
<evidence type="ECO:0000256" key="1">
    <source>
        <dbReference type="ARBA" id="ARBA00006620"/>
    </source>
</evidence>
<dbReference type="SUPFAM" id="SSF54786">
    <property type="entry name" value="YcfA/nrd intein domain"/>
    <property type="match status" value="1"/>
</dbReference>
<evidence type="ECO:0000256" key="7">
    <source>
        <dbReference type="ARBA" id="ARBA00023016"/>
    </source>
</evidence>
<name>A0A3F3H0H4_9LACO</name>
<keyword evidence="4" id="KW-0255">Endonuclease</keyword>
<gene>
    <name evidence="8" type="ORF">FTRO_0031040</name>
</gene>
<protein>
    <submittedName>
        <fullName evidence="8">YcfA-like protein</fullName>
    </submittedName>
</protein>
<dbReference type="InterPro" id="IPR038570">
    <property type="entry name" value="HicA_sf"/>
</dbReference>
<dbReference type="AlphaFoldDB" id="A0A3F3H0H4"/>
<proteinExistence type="inferred from homology"/>
<dbReference type="Proteomes" id="UP000064514">
    <property type="component" value="Unassembled WGS sequence"/>
</dbReference>
<evidence type="ECO:0000256" key="4">
    <source>
        <dbReference type="ARBA" id="ARBA00022759"/>
    </source>
</evidence>
<dbReference type="InterPro" id="IPR012933">
    <property type="entry name" value="HicA_mRNA_interferase"/>
</dbReference>
<evidence type="ECO:0000256" key="2">
    <source>
        <dbReference type="ARBA" id="ARBA00022649"/>
    </source>
</evidence>
<comment type="similarity">
    <text evidence="1">Belongs to the HicA mRNA interferase family.</text>
</comment>
<accession>A0A3F3H0H4</accession>
<dbReference type="GO" id="GO:0003729">
    <property type="term" value="F:mRNA binding"/>
    <property type="evidence" value="ECO:0007669"/>
    <property type="project" value="InterPro"/>
</dbReference>
<evidence type="ECO:0000313" key="8">
    <source>
        <dbReference type="EMBL" id="GAP04164.1"/>
    </source>
</evidence>
<dbReference type="RefSeq" id="WP_059393601.1">
    <property type="nucleotide sequence ID" value="NZ_CAUZLQ010000001.1"/>
</dbReference>
<keyword evidence="6" id="KW-0694">RNA-binding</keyword>
<dbReference type="GO" id="GO:0016787">
    <property type="term" value="F:hydrolase activity"/>
    <property type="evidence" value="ECO:0007669"/>
    <property type="project" value="UniProtKB-KW"/>
</dbReference>
<dbReference type="EMBL" id="DF968080">
    <property type="protein sequence ID" value="GAP04164.1"/>
    <property type="molecule type" value="Genomic_DNA"/>
</dbReference>
<dbReference type="GO" id="GO:0004519">
    <property type="term" value="F:endonuclease activity"/>
    <property type="evidence" value="ECO:0007669"/>
    <property type="project" value="UniProtKB-KW"/>
</dbReference>
<reference evidence="8" key="1">
    <citation type="journal article" date="2015" name="BMC Genomics">
        <title>Comparative genomics of Fructobacillus spp. and Leuconostoc spp. reveals niche-specific evolution of Fructobacillus spp.</title>
        <authorList>
            <person name="Endo A."/>
            <person name="Tanizawa Y."/>
            <person name="Tanaka N."/>
            <person name="Maeno S."/>
            <person name="Kumar H."/>
            <person name="Shiwa Y."/>
            <person name="Okada S."/>
            <person name="Yoshikawa H."/>
            <person name="Dicks L."/>
            <person name="Nakagawa J."/>
            <person name="Arita M."/>
        </authorList>
    </citation>
    <scope>NUCLEOTIDE SEQUENCE [LARGE SCALE GENOMIC DNA]</scope>
    <source>
        <strain evidence="8">F214-1</strain>
    </source>
</reference>
<sequence length="63" mass="7110">MVEYNFKKLSKMANNKGFKVVRIKGSHYQFLKDETGELVTIPNHGKQAIAKGTAQRILKALGY</sequence>